<proteinExistence type="predicted"/>
<comment type="caution">
    <text evidence="1">The sequence shown here is derived from an EMBL/GenBank/DDBJ whole genome shotgun (WGS) entry which is preliminary data.</text>
</comment>
<reference evidence="2" key="1">
    <citation type="journal article" date="2019" name="Int. J. Syst. Evol. Microbiol.">
        <title>The Global Catalogue of Microorganisms (GCM) 10K type strain sequencing project: providing services to taxonomists for standard genome sequencing and annotation.</title>
        <authorList>
            <consortium name="The Broad Institute Genomics Platform"/>
            <consortium name="The Broad Institute Genome Sequencing Center for Infectious Disease"/>
            <person name="Wu L."/>
            <person name="Ma J."/>
        </authorList>
    </citation>
    <scope>NUCLEOTIDE SEQUENCE [LARGE SCALE GENOMIC DNA]</scope>
    <source>
        <strain evidence="2">CCUG 58127</strain>
    </source>
</reference>
<name>A0ABW2AF57_9MICO</name>
<keyword evidence="2" id="KW-1185">Reference proteome</keyword>
<protein>
    <submittedName>
        <fullName evidence="1">Uncharacterized protein</fullName>
    </submittedName>
</protein>
<dbReference type="Proteomes" id="UP001596298">
    <property type="component" value="Unassembled WGS sequence"/>
</dbReference>
<sequence length="40" mass="4249">MYDAPPATSVVWRTSDLSESIVLAGRPLSVVGAASDDEER</sequence>
<organism evidence="1 2">
    <name type="scientific">Flexivirga alba</name>
    <dbReference type="NCBI Taxonomy" id="702742"/>
    <lineage>
        <taxon>Bacteria</taxon>
        <taxon>Bacillati</taxon>
        <taxon>Actinomycetota</taxon>
        <taxon>Actinomycetes</taxon>
        <taxon>Micrococcales</taxon>
        <taxon>Dermacoccaceae</taxon>
        <taxon>Flexivirga</taxon>
    </lineage>
</organism>
<gene>
    <name evidence="1" type="ORF">ACFQDH_09250</name>
</gene>
<dbReference type="EMBL" id="JBHSWH010000001">
    <property type="protein sequence ID" value="MFC6705447.1"/>
    <property type="molecule type" value="Genomic_DNA"/>
</dbReference>
<evidence type="ECO:0000313" key="2">
    <source>
        <dbReference type="Proteomes" id="UP001596298"/>
    </source>
</evidence>
<dbReference type="RefSeq" id="WP_382400587.1">
    <property type="nucleotide sequence ID" value="NZ_JBHSWH010000001.1"/>
</dbReference>
<evidence type="ECO:0000313" key="1">
    <source>
        <dbReference type="EMBL" id="MFC6705447.1"/>
    </source>
</evidence>
<accession>A0ABW2AF57</accession>